<comment type="catalytic activity">
    <reaction evidence="15">
        <text>N-terminal L-methionyl-L-glutaminyl-[protein] + acetyl-CoA = N-terminal N(alpha)-acetyl-L-methionyl-L-glutaminyl-[protein] + CoA + H(+)</text>
        <dbReference type="Rhea" id="RHEA:50492"/>
        <dbReference type="Rhea" id="RHEA-COMP:12698"/>
        <dbReference type="Rhea" id="RHEA-COMP:12699"/>
        <dbReference type="ChEBI" id="CHEBI:15378"/>
        <dbReference type="ChEBI" id="CHEBI:57287"/>
        <dbReference type="ChEBI" id="CHEBI:57288"/>
        <dbReference type="ChEBI" id="CHEBI:133361"/>
        <dbReference type="ChEBI" id="CHEBI:133362"/>
        <dbReference type="EC" id="2.3.1.254"/>
    </reaction>
</comment>
<dbReference type="PANTHER" id="PTHR45910:SF1">
    <property type="entry name" value="N-ALPHA-ACETYLTRANSFERASE 20"/>
    <property type="match status" value="1"/>
</dbReference>
<evidence type="ECO:0000256" key="9">
    <source>
        <dbReference type="ARBA" id="ARBA00042702"/>
    </source>
</evidence>
<dbReference type="GO" id="GO:0120518">
    <property type="term" value="F:protein N-terminal-methionine acetyltransferase activity"/>
    <property type="evidence" value="ECO:0007669"/>
    <property type="project" value="UniProtKB-EC"/>
</dbReference>
<dbReference type="InParanoid" id="B4MWI7"/>
<evidence type="ECO:0000256" key="5">
    <source>
        <dbReference type="ARBA" id="ARBA00039120"/>
    </source>
</evidence>
<keyword evidence="1" id="KW-0808">Transferase</keyword>
<dbReference type="OrthoDB" id="47017at2759"/>
<dbReference type="Proteomes" id="UP000007798">
    <property type="component" value="Unassembled WGS sequence"/>
</dbReference>
<reference evidence="18 19" key="1">
    <citation type="journal article" date="2007" name="Nature">
        <title>Evolution of genes and genomes on the Drosophila phylogeny.</title>
        <authorList>
            <consortium name="Drosophila 12 Genomes Consortium"/>
            <person name="Clark A.G."/>
            <person name="Eisen M.B."/>
            <person name="Smith D.R."/>
            <person name="Bergman C.M."/>
            <person name="Oliver B."/>
            <person name="Markow T.A."/>
            <person name="Kaufman T.C."/>
            <person name="Kellis M."/>
            <person name="Gelbart W."/>
            <person name="Iyer V.N."/>
            <person name="Pollard D.A."/>
            <person name="Sackton T.B."/>
            <person name="Larracuente A.M."/>
            <person name="Singh N.D."/>
            <person name="Abad J.P."/>
            <person name="Abt D.N."/>
            <person name="Adryan B."/>
            <person name="Aguade M."/>
            <person name="Akashi H."/>
            <person name="Anderson W.W."/>
            <person name="Aquadro C.F."/>
            <person name="Ardell D.H."/>
            <person name="Arguello R."/>
            <person name="Artieri C.G."/>
            <person name="Barbash D.A."/>
            <person name="Barker D."/>
            <person name="Barsanti P."/>
            <person name="Batterham P."/>
            <person name="Batzoglou S."/>
            <person name="Begun D."/>
            <person name="Bhutkar A."/>
            <person name="Blanco E."/>
            <person name="Bosak S.A."/>
            <person name="Bradley R.K."/>
            <person name="Brand A.D."/>
            <person name="Brent M.R."/>
            <person name="Brooks A.N."/>
            <person name="Brown R.H."/>
            <person name="Butlin R.K."/>
            <person name="Caggese C."/>
            <person name="Calvi B.R."/>
            <person name="Bernardo de Carvalho A."/>
            <person name="Caspi A."/>
            <person name="Castrezana S."/>
            <person name="Celniker S.E."/>
            <person name="Chang J.L."/>
            <person name="Chapple C."/>
            <person name="Chatterji S."/>
            <person name="Chinwalla A."/>
            <person name="Civetta A."/>
            <person name="Clifton S.W."/>
            <person name="Comeron J.M."/>
            <person name="Costello J.C."/>
            <person name="Coyne J.A."/>
            <person name="Daub J."/>
            <person name="David R.G."/>
            <person name="Delcher A.L."/>
            <person name="Delehaunty K."/>
            <person name="Do C.B."/>
            <person name="Ebling H."/>
            <person name="Edwards K."/>
            <person name="Eickbush T."/>
            <person name="Evans J.D."/>
            <person name="Filipski A."/>
            <person name="Findeiss S."/>
            <person name="Freyhult E."/>
            <person name="Fulton L."/>
            <person name="Fulton R."/>
            <person name="Garcia A.C."/>
            <person name="Gardiner A."/>
            <person name="Garfield D.A."/>
            <person name="Garvin B.E."/>
            <person name="Gibson G."/>
            <person name="Gilbert D."/>
            <person name="Gnerre S."/>
            <person name="Godfrey J."/>
            <person name="Good R."/>
            <person name="Gotea V."/>
            <person name="Gravely B."/>
            <person name="Greenberg A.J."/>
            <person name="Griffiths-Jones S."/>
            <person name="Gross S."/>
            <person name="Guigo R."/>
            <person name="Gustafson E.A."/>
            <person name="Haerty W."/>
            <person name="Hahn M.W."/>
            <person name="Halligan D.L."/>
            <person name="Halpern A.L."/>
            <person name="Halter G.M."/>
            <person name="Han M.V."/>
            <person name="Heger A."/>
            <person name="Hillier L."/>
            <person name="Hinrichs A.S."/>
            <person name="Holmes I."/>
            <person name="Hoskins R.A."/>
            <person name="Hubisz M.J."/>
            <person name="Hultmark D."/>
            <person name="Huntley M.A."/>
            <person name="Jaffe D.B."/>
            <person name="Jagadeeshan S."/>
            <person name="Jeck W.R."/>
            <person name="Johnson J."/>
            <person name="Jones C.D."/>
            <person name="Jordan W.C."/>
            <person name="Karpen G.H."/>
            <person name="Kataoka E."/>
            <person name="Keightley P.D."/>
            <person name="Kheradpour P."/>
            <person name="Kirkness E.F."/>
            <person name="Koerich L.B."/>
            <person name="Kristiansen K."/>
            <person name="Kudrna D."/>
            <person name="Kulathinal R.J."/>
            <person name="Kumar S."/>
            <person name="Kwok R."/>
            <person name="Lander E."/>
            <person name="Langley C.H."/>
            <person name="Lapoint R."/>
            <person name="Lazzaro B.P."/>
            <person name="Lee S.J."/>
            <person name="Levesque L."/>
            <person name="Li R."/>
            <person name="Lin C.F."/>
            <person name="Lin M.F."/>
            <person name="Lindblad-Toh K."/>
            <person name="Llopart A."/>
            <person name="Long M."/>
            <person name="Low L."/>
            <person name="Lozovsky E."/>
            <person name="Lu J."/>
            <person name="Luo M."/>
            <person name="Machado C.A."/>
            <person name="Makalowski W."/>
            <person name="Marzo M."/>
            <person name="Matsuda M."/>
            <person name="Matzkin L."/>
            <person name="McAllister B."/>
            <person name="McBride C.S."/>
            <person name="McKernan B."/>
            <person name="McKernan K."/>
            <person name="Mendez-Lago M."/>
            <person name="Minx P."/>
            <person name="Mollenhauer M.U."/>
            <person name="Montooth K."/>
            <person name="Mount S.M."/>
            <person name="Mu X."/>
            <person name="Myers E."/>
            <person name="Negre B."/>
            <person name="Newfeld S."/>
            <person name="Nielsen R."/>
            <person name="Noor M.A."/>
            <person name="O'Grady P."/>
            <person name="Pachter L."/>
            <person name="Papaceit M."/>
            <person name="Parisi M.J."/>
            <person name="Parisi M."/>
            <person name="Parts L."/>
            <person name="Pedersen J.S."/>
            <person name="Pesole G."/>
            <person name="Phillippy A.M."/>
            <person name="Ponting C.P."/>
            <person name="Pop M."/>
            <person name="Porcelli D."/>
            <person name="Powell J.R."/>
            <person name="Prohaska S."/>
            <person name="Pruitt K."/>
            <person name="Puig M."/>
            <person name="Quesneville H."/>
            <person name="Ram K.R."/>
            <person name="Rand D."/>
            <person name="Rasmussen M.D."/>
            <person name="Reed L.K."/>
            <person name="Reenan R."/>
            <person name="Reily A."/>
            <person name="Remington K.A."/>
            <person name="Rieger T.T."/>
            <person name="Ritchie M.G."/>
            <person name="Robin C."/>
            <person name="Rogers Y.H."/>
            <person name="Rohde C."/>
            <person name="Rozas J."/>
            <person name="Rubenfield M.J."/>
            <person name="Ruiz A."/>
            <person name="Russo S."/>
            <person name="Salzberg S.L."/>
            <person name="Sanchez-Gracia A."/>
            <person name="Saranga D.J."/>
            <person name="Sato H."/>
            <person name="Schaeffer S.W."/>
            <person name="Schatz M.C."/>
            <person name="Schlenke T."/>
            <person name="Schwartz R."/>
            <person name="Segarra C."/>
            <person name="Singh R.S."/>
            <person name="Sirot L."/>
            <person name="Sirota M."/>
            <person name="Sisneros N.B."/>
            <person name="Smith C.D."/>
            <person name="Smith T.F."/>
            <person name="Spieth J."/>
            <person name="Stage D.E."/>
            <person name="Stark A."/>
            <person name="Stephan W."/>
            <person name="Strausberg R.L."/>
            <person name="Strempel S."/>
            <person name="Sturgill D."/>
            <person name="Sutton G."/>
            <person name="Sutton G.G."/>
            <person name="Tao W."/>
            <person name="Teichmann S."/>
            <person name="Tobari Y.N."/>
            <person name="Tomimura Y."/>
            <person name="Tsolas J.M."/>
            <person name="Valente V.L."/>
            <person name="Venter E."/>
            <person name="Venter J.C."/>
            <person name="Vicario S."/>
            <person name="Vieira F.G."/>
            <person name="Vilella A.J."/>
            <person name="Villasante A."/>
            <person name="Walenz B."/>
            <person name="Wang J."/>
            <person name="Wasserman M."/>
            <person name="Watts T."/>
            <person name="Wilson D."/>
            <person name="Wilson R.K."/>
            <person name="Wing R.A."/>
            <person name="Wolfner M.F."/>
            <person name="Wong A."/>
            <person name="Wong G.K."/>
            <person name="Wu C.I."/>
            <person name="Wu G."/>
            <person name="Yamamoto D."/>
            <person name="Yang H.P."/>
            <person name="Yang S.P."/>
            <person name="Yorke J.A."/>
            <person name="Yoshida K."/>
            <person name="Zdobnov E."/>
            <person name="Zhang P."/>
            <person name="Zhang Y."/>
            <person name="Zimin A.V."/>
            <person name="Baldwin J."/>
            <person name="Abdouelleil A."/>
            <person name="Abdulkadir J."/>
            <person name="Abebe A."/>
            <person name="Abera B."/>
            <person name="Abreu J."/>
            <person name="Acer S.C."/>
            <person name="Aftuck L."/>
            <person name="Alexander A."/>
            <person name="An P."/>
            <person name="Anderson E."/>
            <person name="Anderson S."/>
            <person name="Arachi H."/>
            <person name="Azer M."/>
            <person name="Bachantsang P."/>
            <person name="Barry A."/>
            <person name="Bayul T."/>
            <person name="Berlin A."/>
            <person name="Bessette D."/>
            <person name="Bloom T."/>
            <person name="Blye J."/>
            <person name="Boguslavskiy L."/>
            <person name="Bonnet C."/>
            <person name="Boukhgalter B."/>
            <person name="Bourzgui I."/>
            <person name="Brown A."/>
            <person name="Cahill P."/>
            <person name="Channer S."/>
            <person name="Cheshatsang Y."/>
            <person name="Chuda L."/>
            <person name="Citroen M."/>
            <person name="Collymore A."/>
            <person name="Cooke P."/>
            <person name="Costello M."/>
            <person name="D'Aco K."/>
            <person name="Daza R."/>
            <person name="De Haan G."/>
            <person name="DeGray S."/>
            <person name="DeMaso C."/>
            <person name="Dhargay N."/>
            <person name="Dooley K."/>
            <person name="Dooley E."/>
            <person name="Doricent M."/>
            <person name="Dorje P."/>
            <person name="Dorjee K."/>
            <person name="Dupes A."/>
            <person name="Elong R."/>
            <person name="Falk J."/>
            <person name="Farina A."/>
            <person name="Faro S."/>
            <person name="Ferguson D."/>
            <person name="Fisher S."/>
            <person name="Foley C.D."/>
            <person name="Franke A."/>
            <person name="Friedrich D."/>
            <person name="Gadbois L."/>
            <person name="Gearin G."/>
            <person name="Gearin C.R."/>
            <person name="Giannoukos G."/>
            <person name="Goode T."/>
            <person name="Graham J."/>
            <person name="Grandbois E."/>
            <person name="Grewal S."/>
            <person name="Gyaltsen K."/>
            <person name="Hafez N."/>
            <person name="Hagos B."/>
            <person name="Hall J."/>
            <person name="Henson C."/>
            <person name="Hollinger A."/>
            <person name="Honan T."/>
            <person name="Huard M.D."/>
            <person name="Hughes L."/>
            <person name="Hurhula B."/>
            <person name="Husby M.E."/>
            <person name="Kamat A."/>
            <person name="Kanga B."/>
            <person name="Kashin S."/>
            <person name="Khazanovich D."/>
            <person name="Kisner P."/>
            <person name="Lance K."/>
            <person name="Lara M."/>
            <person name="Lee W."/>
            <person name="Lennon N."/>
            <person name="Letendre F."/>
            <person name="LeVine R."/>
            <person name="Lipovsky A."/>
            <person name="Liu X."/>
            <person name="Liu J."/>
            <person name="Liu S."/>
            <person name="Lokyitsang T."/>
            <person name="Lokyitsang Y."/>
            <person name="Lubonja R."/>
            <person name="Lui A."/>
            <person name="MacDonald P."/>
            <person name="Magnisalis V."/>
            <person name="Maru K."/>
            <person name="Matthews C."/>
            <person name="McCusker W."/>
            <person name="McDonough S."/>
            <person name="Mehta T."/>
            <person name="Meldrim J."/>
            <person name="Meneus L."/>
            <person name="Mihai O."/>
            <person name="Mihalev A."/>
            <person name="Mihova T."/>
            <person name="Mittelman R."/>
            <person name="Mlenga V."/>
            <person name="Montmayeur A."/>
            <person name="Mulrain L."/>
            <person name="Navidi A."/>
            <person name="Naylor J."/>
            <person name="Negash T."/>
            <person name="Nguyen T."/>
            <person name="Nguyen N."/>
            <person name="Nicol R."/>
            <person name="Norbu C."/>
            <person name="Norbu N."/>
            <person name="Novod N."/>
            <person name="O'Neill B."/>
            <person name="Osman S."/>
            <person name="Markiewicz E."/>
            <person name="Oyono O.L."/>
            <person name="Patti C."/>
            <person name="Phunkhang P."/>
            <person name="Pierre F."/>
            <person name="Priest M."/>
            <person name="Raghuraman S."/>
            <person name="Rege F."/>
            <person name="Reyes R."/>
            <person name="Rise C."/>
            <person name="Rogov P."/>
            <person name="Ross K."/>
            <person name="Ryan E."/>
            <person name="Settipalli S."/>
            <person name="Shea T."/>
            <person name="Sherpa N."/>
            <person name="Shi L."/>
            <person name="Shih D."/>
            <person name="Sparrow T."/>
            <person name="Spaulding J."/>
            <person name="Stalker J."/>
            <person name="Stange-Thomann N."/>
            <person name="Stavropoulos S."/>
            <person name="Stone C."/>
            <person name="Strader C."/>
            <person name="Tesfaye S."/>
            <person name="Thomson T."/>
            <person name="Thoulutsang Y."/>
            <person name="Thoulutsang D."/>
            <person name="Topham K."/>
            <person name="Topping I."/>
            <person name="Tsamla T."/>
            <person name="Vassiliev H."/>
            <person name="Vo A."/>
            <person name="Wangchuk T."/>
            <person name="Wangdi T."/>
            <person name="Weiand M."/>
            <person name="Wilkinson J."/>
            <person name="Wilson A."/>
            <person name="Yadav S."/>
            <person name="Young G."/>
            <person name="Yu Q."/>
            <person name="Zembek L."/>
            <person name="Zhong D."/>
            <person name="Zimmer A."/>
            <person name="Zwirko Z."/>
            <person name="Jaffe D.B."/>
            <person name="Alvarez P."/>
            <person name="Brockman W."/>
            <person name="Butler J."/>
            <person name="Chin C."/>
            <person name="Gnerre S."/>
            <person name="Grabherr M."/>
            <person name="Kleber M."/>
            <person name="Mauceli E."/>
            <person name="MacCallum I."/>
        </authorList>
    </citation>
    <scope>NUCLEOTIDE SEQUENCE [LARGE SCALE GENOMIC DNA]</scope>
    <source>
        <strain evidence="19">Tucson 14030-0811.24</strain>
    </source>
</reference>
<sequence>MTSFREMRLDDLFKLNPLVFDYFTEVYSLPFFLQHLIQWSSQSQVAESPNGQIKGYIFGKTVTNCPKTHGHICALTVAQDYRRLGVGTCLMNHFSKFIDQQGAWYVNLFLRCSNMAAYELYRKLGYIHRRTLLDYYPDVPENAFDMKKPLSRDLQKQSSTLAVIHSQTEPKITENEQQI</sequence>
<dbReference type="PANTHER" id="PTHR45910">
    <property type="entry name" value="N-ALPHA-ACETYLTRANSFERASE 20"/>
    <property type="match status" value="1"/>
</dbReference>
<comment type="catalytic activity">
    <reaction evidence="13">
        <text>N-terminal L-methionyl-L-aspartyl-[protein] + acetyl-CoA = N-terminal N(alpha)-acetyl-L-methionyl-L-aspartyl-[protein] + CoA + H(+)</text>
        <dbReference type="Rhea" id="RHEA:50480"/>
        <dbReference type="Rhea" id="RHEA-COMP:12692"/>
        <dbReference type="Rhea" id="RHEA-COMP:12693"/>
        <dbReference type="ChEBI" id="CHEBI:15378"/>
        <dbReference type="ChEBI" id="CHEBI:57287"/>
        <dbReference type="ChEBI" id="CHEBI:57288"/>
        <dbReference type="ChEBI" id="CHEBI:133045"/>
        <dbReference type="ChEBI" id="CHEBI:133063"/>
        <dbReference type="EC" id="2.3.1.254"/>
    </reaction>
</comment>
<evidence type="ECO:0000313" key="18">
    <source>
        <dbReference type="EMBL" id="EDW76128.2"/>
    </source>
</evidence>
<evidence type="ECO:0000256" key="16">
    <source>
        <dbReference type="ARBA" id="ARBA00048890"/>
    </source>
</evidence>
<dbReference type="SUPFAM" id="SSF55729">
    <property type="entry name" value="Acyl-CoA N-acyltransferases (Nat)"/>
    <property type="match status" value="1"/>
</dbReference>
<evidence type="ECO:0000256" key="1">
    <source>
        <dbReference type="ARBA" id="ARBA00022679"/>
    </source>
</evidence>
<comment type="subunit">
    <text evidence="4">Component of the N-terminal acetyltransferase B (NatB) complex which is composed of NAA20 and NAA25.</text>
</comment>
<evidence type="ECO:0000256" key="3">
    <source>
        <dbReference type="ARBA" id="ARBA00025786"/>
    </source>
</evidence>
<dbReference type="CDD" id="cd04301">
    <property type="entry name" value="NAT_SF"/>
    <property type="match status" value="1"/>
</dbReference>
<evidence type="ECO:0000256" key="15">
    <source>
        <dbReference type="ARBA" id="ARBA00048177"/>
    </source>
</evidence>
<evidence type="ECO:0000313" key="19">
    <source>
        <dbReference type="Proteomes" id="UP000007798"/>
    </source>
</evidence>
<keyword evidence="2" id="KW-0012">Acyltransferase</keyword>
<evidence type="ECO:0000256" key="11">
    <source>
        <dbReference type="ARBA" id="ARBA00042743"/>
    </source>
</evidence>
<comment type="function">
    <text evidence="12">Catalytic subunit of the NatB complex which catalyzes acetylation of the N-terminal methionine residues of peptides beginning with Met-Asp, Met-Glu, Met-Asn and Met-Gln. Proteins with cell cycle functions are overrepresented in the pool of NatB substrates. Required for maintaining the structure and function of actomyosin fibers and for proper cellular migration.</text>
</comment>
<comment type="similarity">
    <text evidence="3">Belongs to the acetyltransferase family. ARD1 subfamily.</text>
</comment>
<dbReference type="eggNOG" id="KOG3234">
    <property type="taxonomic scope" value="Eukaryota"/>
</dbReference>
<evidence type="ECO:0000256" key="7">
    <source>
        <dbReference type="ARBA" id="ARBA00041220"/>
    </source>
</evidence>
<proteinExistence type="inferred from homology"/>
<dbReference type="InterPro" id="IPR016181">
    <property type="entry name" value="Acyl_CoA_acyltransferase"/>
</dbReference>
<dbReference type="EMBL" id="CH963857">
    <property type="protein sequence ID" value="EDW76128.2"/>
    <property type="molecule type" value="Genomic_DNA"/>
</dbReference>
<evidence type="ECO:0000256" key="12">
    <source>
        <dbReference type="ARBA" id="ARBA00046112"/>
    </source>
</evidence>
<dbReference type="Pfam" id="PF00583">
    <property type="entry name" value="Acetyltransf_1"/>
    <property type="match status" value="1"/>
</dbReference>
<evidence type="ECO:0000256" key="4">
    <source>
        <dbReference type="ARBA" id="ARBA00038748"/>
    </source>
</evidence>
<evidence type="ECO:0000256" key="8">
    <source>
        <dbReference type="ARBA" id="ARBA00042295"/>
    </source>
</evidence>
<dbReference type="InterPro" id="IPR051646">
    <property type="entry name" value="NatB_acetyltransferase_subunit"/>
</dbReference>
<keyword evidence="19" id="KW-1185">Reference proteome</keyword>
<name>B4MWI7_DROWI</name>
<dbReference type="HOGENOM" id="CLU_013985_7_1_1"/>
<dbReference type="GO" id="GO:0031416">
    <property type="term" value="C:NatB complex"/>
    <property type="evidence" value="ECO:0007669"/>
    <property type="project" value="TreeGrafter"/>
</dbReference>
<dbReference type="STRING" id="7260.B4MWI7"/>
<dbReference type="InterPro" id="IPR000182">
    <property type="entry name" value="GNAT_dom"/>
</dbReference>
<evidence type="ECO:0000256" key="2">
    <source>
        <dbReference type="ARBA" id="ARBA00023315"/>
    </source>
</evidence>
<protein>
    <recommendedName>
        <fullName evidence="6">N-alpha-acetyltransferase 20</fullName>
        <ecNumber evidence="5">2.3.1.254</ecNumber>
    </recommendedName>
    <alternativeName>
        <fullName evidence="10">Methionine N-acetyltransferase</fullName>
    </alternativeName>
    <alternativeName>
        <fullName evidence="7">N-acetyltransferase 5</fullName>
    </alternativeName>
    <alternativeName>
        <fullName evidence="11">N-terminal acetyltransferase B complex catalytic subunit NAA20</fullName>
    </alternativeName>
    <alternativeName>
        <fullName evidence="9">N-terminal acetyltransferase B complex catalytic subunit NAT5</fullName>
    </alternativeName>
    <alternativeName>
        <fullName evidence="8">NatB catalytic subunit</fullName>
    </alternativeName>
</protein>
<accession>B4MWI7</accession>
<comment type="catalytic activity">
    <reaction evidence="14">
        <text>N-terminal L-methionyl-L-asparaginyl-[protein] + acetyl-CoA = N-terminal N(alpha)-acetyl-L-methionyl-L-asparaginyl-[protein] + CoA + H(+)</text>
        <dbReference type="Rhea" id="RHEA:50484"/>
        <dbReference type="Rhea" id="RHEA-COMP:12694"/>
        <dbReference type="Rhea" id="RHEA-COMP:12695"/>
        <dbReference type="ChEBI" id="CHEBI:15378"/>
        <dbReference type="ChEBI" id="CHEBI:57287"/>
        <dbReference type="ChEBI" id="CHEBI:57288"/>
        <dbReference type="ChEBI" id="CHEBI:133356"/>
        <dbReference type="ChEBI" id="CHEBI:133358"/>
        <dbReference type="EC" id="2.3.1.254"/>
    </reaction>
</comment>
<dbReference type="AlphaFoldDB" id="B4MWI7"/>
<evidence type="ECO:0000256" key="14">
    <source>
        <dbReference type="ARBA" id="ARBA00047402"/>
    </source>
</evidence>
<evidence type="ECO:0000256" key="13">
    <source>
        <dbReference type="ARBA" id="ARBA00047385"/>
    </source>
</evidence>
<feature type="domain" description="N-acetyltransferase" evidence="17">
    <location>
        <begin position="2"/>
        <end position="151"/>
    </location>
</feature>
<dbReference type="Gene3D" id="3.40.630.30">
    <property type="match status" value="1"/>
</dbReference>
<comment type="catalytic activity">
    <reaction evidence="16">
        <text>N-terminal L-methionyl-L-glutamyl-[protein] + acetyl-CoA = N-terminal N(alpha)-acetyl-L-methionyl-L-glutamyl-[protein] + CoA + H(+)</text>
        <dbReference type="Rhea" id="RHEA:50488"/>
        <dbReference type="Rhea" id="RHEA-COMP:12696"/>
        <dbReference type="Rhea" id="RHEA-COMP:12697"/>
        <dbReference type="ChEBI" id="CHEBI:15378"/>
        <dbReference type="ChEBI" id="CHEBI:57287"/>
        <dbReference type="ChEBI" id="CHEBI:57288"/>
        <dbReference type="ChEBI" id="CHEBI:133359"/>
        <dbReference type="ChEBI" id="CHEBI:133360"/>
        <dbReference type="EC" id="2.3.1.254"/>
    </reaction>
</comment>
<organism evidence="18 19">
    <name type="scientific">Drosophila willistoni</name>
    <name type="common">Fruit fly</name>
    <dbReference type="NCBI Taxonomy" id="7260"/>
    <lineage>
        <taxon>Eukaryota</taxon>
        <taxon>Metazoa</taxon>
        <taxon>Ecdysozoa</taxon>
        <taxon>Arthropoda</taxon>
        <taxon>Hexapoda</taxon>
        <taxon>Insecta</taxon>
        <taxon>Pterygota</taxon>
        <taxon>Neoptera</taxon>
        <taxon>Endopterygota</taxon>
        <taxon>Diptera</taxon>
        <taxon>Brachycera</taxon>
        <taxon>Muscomorpha</taxon>
        <taxon>Ephydroidea</taxon>
        <taxon>Drosophilidae</taxon>
        <taxon>Drosophila</taxon>
        <taxon>Sophophora</taxon>
    </lineage>
</organism>
<dbReference type="PROSITE" id="PS51186">
    <property type="entry name" value="GNAT"/>
    <property type="match status" value="1"/>
</dbReference>
<evidence type="ECO:0000256" key="6">
    <source>
        <dbReference type="ARBA" id="ARBA00039529"/>
    </source>
</evidence>
<gene>
    <name evidence="18" type="primary">Dwil\GK15295</name>
    <name evidence="18" type="ORF">Dwil_GK15295</name>
</gene>
<dbReference type="FunCoup" id="B4MWI7">
    <property type="interactions" value="1"/>
</dbReference>
<evidence type="ECO:0000259" key="17">
    <source>
        <dbReference type="PROSITE" id="PS51186"/>
    </source>
</evidence>
<dbReference type="EC" id="2.3.1.254" evidence="5"/>
<evidence type="ECO:0000256" key="10">
    <source>
        <dbReference type="ARBA" id="ARBA00042723"/>
    </source>
</evidence>